<dbReference type="RefSeq" id="WP_126778465.1">
    <property type="nucleotide sequence ID" value="NZ_CAUQJP010000070.1"/>
</dbReference>
<organism evidence="2 3">
    <name type="scientific">Vagococcus salmoninarum</name>
    <dbReference type="NCBI Taxonomy" id="2739"/>
    <lineage>
        <taxon>Bacteria</taxon>
        <taxon>Bacillati</taxon>
        <taxon>Bacillota</taxon>
        <taxon>Bacilli</taxon>
        <taxon>Lactobacillales</taxon>
        <taxon>Enterococcaceae</taxon>
        <taxon>Vagococcus</taxon>
    </lineage>
</organism>
<evidence type="ECO:0000313" key="2">
    <source>
        <dbReference type="EMBL" id="RST97239.1"/>
    </source>
</evidence>
<dbReference type="OrthoDB" id="2199492at2"/>
<protein>
    <recommendedName>
        <fullName evidence="4">DUF5105 domain-containing protein</fullName>
    </recommendedName>
</protein>
<evidence type="ECO:0000313" key="3">
    <source>
        <dbReference type="Proteomes" id="UP000287239"/>
    </source>
</evidence>
<dbReference type="GeneID" id="98567330"/>
<gene>
    <name evidence="2" type="ORF">CBF35_03040</name>
</gene>
<name>A0A429ZU72_9ENTE</name>
<keyword evidence="3" id="KW-1185">Reference proteome</keyword>
<proteinExistence type="predicted"/>
<evidence type="ECO:0008006" key="4">
    <source>
        <dbReference type="Google" id="ProtNLM"/>
    </source>
</evidence>
<evidence type="ECO:0000256" key="1">
    <source>
        <dbReference type="SAM" id="SignalP"/>
    </source>
</evidence>
<comment type="caution">
    <text evidence="2">The sequence shown here is derived from an EMBL/GenBank/DDBJ whole genome shotgun (WGS) entry which is preliminary data.</text>
</comment>
<sequence length="387" mass="43748">MKKKLSIVTVMMSLVVLFVGCAANPRDQFAKYIEEQQGNKFNASSFEMKIADLEMDLSGEEEANPMMGMVMSQLKNITLKGDVQMDAKEKENFSMKMSLDLMGMEVPFEMMGSLKDDVKMYVSTNTISSVVEIASTFGTPGLPSVESFASIKDKYIDITDLQEEAIDFDTKAYKKELKNTEEYSKAYAKEAMTYLKSLDKKSFVKKDDTITHTFNKKEIIDLMNLSQKVAKSNDKFKDYVAEEELDAQEVFKELEEFSVKTAINVKDNSYKLMFTLAPAAGEADGFKSIKVSFNGKNTKNDKKVTLPKKAEVVTMPELEKLVLSMNPEGQVDLLEEELFSEEDFAEFKEEIKAGLGALSKEDKEMLLETYKGILSEKQYKELADLMK</sequence>
<dbReference type="PROSITE" id="PS51257">
    <property type="entry name" value="PROKAR_LIPOPROTEIN"/>
    <property type="match status" value="1"/>
</dbReference>
<dbReference type="EMBL" id="NGJU01000003">
    <property type="protein sequence ID" value="RST97239.1"/>
    <property type="molecule type" value="Genomic_DNA"/>
</dbReference>
<dbReference type="Proteomes" id="UP000287239">
    <property type="component" value="Unassembled WGS sequence"/>
</dbReference>
<keyword evidence="1" id="KW-0732">Signal</keyword>
<dbReference type="AlphaFoldDB" id="A0A429ZU72"/>
<reference evidence="2 3" key="1">
    <citation type="submission" date="2017-05" db="EMBL/GenBank/DDBJ databases">
        <title>Vagococcus spp. assemblies.</title>
        <authorList>
            <person name="Gulvik C.A."/>
        </authorList>
    </citation>
    <scope>NUCLEOTIDE SEQUENCE [LARGE SCALE GENOMIC DNA]</scope>
    <source>
        <strain evidence="2 3">NCFB 2777</strain>
    </source>
</reference>
<feature type="signal peptide" evidence="1">
    <location>
        <begin position="1"/>
        <end position="22"/>
    </location>
</feature>
<feature type="chain" id="PRO_5019089810" description="DUF5105 domain-containing protein" evidence="1">
    <location>
        <begin position="23"/>
        <end position="387"/>
    </location>
</feature>
<accession>A0A429ZU72</accession>